<name>A0A016WMU8_9BILA</name>
<dbReference type="EMBL" id="JARK01000217">
    <property type="protein sequence ID" value="EYC40368.1"/>
    <property type="molecule type" value="Genomic_DNA"/>
</dbReference>
<reference evidence="2" key="1">
    <citation type="journal article" date="2015" name="Nat. Genet.">
        <title>The genome and transcriptome of the zoonotic hookworm Ancylostoma ceylanicum identify infection-specific gene families.</title>
        <authorList>
            <person name="Schwarz E.M."/>
            <person name="Hu Y."/>
            <person name="Antoshechkin I."/>
            <person name="Miller M.M."/>
            <person name="Sternberg P.W."/>
            <person name="Aroian R.V."/>
        </authorList>
    </citation>
    <scope>NUCLEOTIDE SEQUENCE</scope>
    <source>
        <strain evidence="2">HY135</strain>
    </source>
</reference>
<dbReference type="Proteomes" id="UP000024635">
    <property type="component" value="Unassembled WGS sequence"/>
</dbReference>
<gene>
    <name evidence="1" type="primary">Acey_s0617.g698</name>
    <name evidence="1" type="ORF">Y032_0617g698</name>
</gene>
<evidence type="ECO:0000313" key="1">
    <source>
        <dbReference type="EMBL" id="EYC40368.1"/>
    </source>
</evidence>
<accession>A0A016WMU8</accession>
<keyword evidence="2" id="KW-1185">Reference proteome</keyword>
<sequence>MRTWLFCGFRELVFSRLYSTDIVHQNQLHVESVVRVGNDQNNVDKMPPLTSEQLLFEWSKNARTFTNYSVRTIMYRNNSSTN</sequence>
<evidence type="ECO:0000313" key="2">
    <source>
        <dbReference type="Proteomes" id="UP000024635"/>
    </source>
</evidence>
<proteinExistence type="predicted"/>
<dbReference type="AlphaFoldDB" id="A0A016WMU8"/>
<comment type="caution">
    <text evidence="1">The sequence shown here is derived from an EMBL/GenBank/DDBJ whole genome shotgun (WGS) entry which is preliminary data.</text>
</comment>
<protein>
    <submittedName>
        <fullName evidence="1">Uncharacterized protein</fullName>
    </submittedName>
</protein>
<organism evidence="1 2">
    <name type="scientific">Ancylostoma ceylanicum</name>
    <dbReference type="NCBI Taxonomy" id="53326"/>
    <lineage>
        <taxon>Eukaryota</taxon>
        <taxon>Metazoa</taxon>
        <taxon>Ecdysozoa</taxon>
        <taxon>Nematoda</taxon>
        <taxon>Chromadorea</taxon>
        <taxon>Rhabditida</taxon>
        <taxon>Rhabditina</taxon>
        <taxon>Rhabditomorpha</taxon>
        <taxon>Strongyloidea</taxon>
        <taxon>Ancylostomatidae</taxon>
        <taxon>Ancylostomatinae</taxon>
        <taxon>Ancylostoma</taxon>
    </lineage>
</organism>